<evidence type="ECO:0000256" key="5">
    <source>
        <dbReference type="ARBA" id="ARBA00022842"/>
    </source>
</evidence>
<dbReference type="PANTHER" id="PTHR12001">
    <property type="entry name" value="GERANYLGERANYL PYROPHOSPHATE SYNTHASE"/>
    <property type="match status" value="1"/>
</dbReference>
<gene>
    <name evidence="7" type="ORF">JM949_12165</name>
</gene>
<dbReference type="SUPFAM" id="SSF48576">
    <property type="entry name" value="Terpenoid synthases"/>
    <property type="match status" value="1"/>
</dbReference>
<reference evidence="7 8" key="1">
    <citation type="submission" date="2021-01" db="EMBL/GenBank/DDBJ databases">
        <title>Draft genome sequence of Micromonospora sp. strain STR1s_6.</title>
        <authorList>
            <person name="Karlyshev A."/>
            <person name="Jawad R."/>
        </authorList>
    </citation>
    <scope>NUCLEOTIDE SEQUENCE [LARGE SCALE GENOMIC DNA]</scope>
    <source>
        <strain evidence="7 8">STR1S-6</strain>
    </source>
</reference>
<evidence type="ECO:0000313" key="7">
    <source>
        <dbReference type="EMBL" id="MBM0276141.1"/>
    </source>
</evidence>
<organism evidence="7 8">
    <name type="scientific">Micromonospora tarensis</name>
    <dbReference type="NCBI Taxonomy" id="2806100"/>
    <lineage>
        <taxon>Bacteria</taxon>
        <taxon>Bacillati</taxon>
        <taxon>Actinomycetota</taxon>
        <taxon>Actinomycetes</taxon>
        <taxon>Micromonosporales</taxon>
        <taxon>Micromonosporaceae</taxon>
        <taxon>Micromonospora</taxon>
    </lineage>
</organism>
<comment type="cofactor">
    <cofactor evidence="1">
        <name>Mg(2+)</name>
        <dbReference type="ChEBI" id="CHEBI:18420"/>
    </cofactor>
</comment>
<evidence type="ECO:0000256" key="6">
    <source>
        <dbReference type="RuleBase" id="RU004466"/>
    </source>
</evidence>
<dbReference type="EMBL" id="JAEVHL010000044">
    <property type="protein sequence ID" value="MBM0276141.1"/>
    <property type="molecule type" value="Genomic_DNA"/>
</dbReference>
<evidence type="ECO:0000256" key="4">
    <source>
        <dbReference type="ARBA" id="ARBA00022723"/>
    </source>
</evidence>
<dbReference type="SFLD" id="SFLDG01017">
    <property type="entry name" value="Polyprenyl_Transferase_Like"/>
    <property type="match status" value="1"/>
</dbReference>
<dbReference type="InterPro" id="IPR000092">
    <property type="entry name" value="Polyprenyl_synt"/>
</dbReference>
<keyword evidence="5" id="KW-0460">Magnesium</keyword>
<comment type="similarity">
    <text evidence="2 6">Belongs to the FPP/GGPP synthase family.</text>
</comment>
<name>A0ABS1YFE8_9ACTN</name>
<keyword evidence="4" id="KW-0479">Metal-binding</keyword>
<dbReference type="CDD" id="cd00685">
    <property type="entry name" value="Trans_IPPS_HT"/>
    <property type="match status" value="1"/>
</dbReference>
<proteinExistence type="inferred from homology"/>
<evidence type="ECO:0000256" key="1">
    <source>
        <dbReference type="ARBA" id="ARBA00001946"/>
    </source>
</evidence>
<dbReference type="RefSeq" id="WP_203148532.1">
    <property type="nucleotide sequence ID" value="NZ_JAEVHL010000044.1"/>
</dbReference>
<comment type="caution">
    <text evidence="7">The sequence shown here is derived from an EMBL/GenBank/DDBJ whole genome shotgun (WGS) entry which is preliminary data.</text>
</comment>
<dbReference type="Pfam" id="PF00348">
    <property type="entry name" value="polyprenyl_synt"/>
    <property type="match status" value="1"/>
</dbReference>
<dbReference type="InterPro" id="IPR033749">
    <property type="entry name" value="Polyprenyl_synt_CS"/>
</dbReference>
<sequence>MTHTPVLPPAGGAATGLAPARRADIRACVDSFDPTLASTVRSAMAEMEAELRRRVVAPGDPWLSEAAGHLIRAGGKRLRPLLVILAAQTSRPDPGRVLRAGIAVELMHVATLHHDDVMDNATLRHGVPSANARWGNRLAVLVGDHLMAVACMTALEVDTTLVRRQGWTLTRLVRGQAMEGSVLRTDQSAVEQYLQVASDKSASLFALCGWAGAVCGGADEAVAEALADYGEALGIAFQISDDLLDIVADSAASGKTRGIDLQKGVRTLPILHALAAGDQHAERLADILANGAVDDPALRHEALERLRASPGLERSYEDLRRHAAVAENALARVPDGPARDALLTVSDFVVKRTY</sequence>
<dbReference type="InterPro" id="IPR008949">
    <property type="entry name" value="Isoprenoid_synthase_dom_sf"/>
</dbReference>
<protein>
    <submittedName>
        <fullName evidence="7">Polyprenyl synthetase family protein</fullName>
    </submittedName>
</protein>
<evidence type="ECO:0000256" key="2">
    <source>
        <dbReference type="ARBA" id="ARBA00006706"/>
    </source>
</evidence>
<dbReference type="PANTHER" id="PTHR12001:SF69">
    <property type="entry name" value="ALL TRANS-POLYPRENYL-DIPHOSPHATE SYNTHASE PDSS1"/>
    <property type="match status" value="1"/>
</dbReference>
<dbReference type="Proteomes" id="UP000622245">
    <property type="component" value="Unassembled WGS sequence"/>
</dbReference>
<keyword evidence="8" id="KW-1185">Reference proteome</keyword>
<accession>A0ABS1YFE8</accession>
<keyword evidence="3 6" id="KW-0808">Transferase</keyword>
<dbReference type="SFLD" id="SFLDS00005">
    <property type="entry name" value="Isoprenoid_Synthase_Type_I"/>
    <property type="match status" value="1"/>
</dbReference>
<evidence type="ECO:0000256" key="3">
    <source>
        <dbReference type="ARBA" id="ARBA00022679"/>
    </source>
</evidence>
<dbReference type="PROSITE" id="PS00444">
    <property type="entry name" value="POLYPRENYL_SYNTHASE_2"/>
    <property type="match status" value="1"/>
</dbReference>
<evidence type="ECO:0000313" key="8">
    <source>
        <dbReference type="Proteomes" id="UP000622245"/>
    </source>
</evidence>
<dbReference type="Gene3D" id="1.10.600.10">
    <property type="entry name" value="Farnesyl Diphosphate Synthase"/>
    <property type="match status" value="1"/>
</dbReference>